<protein>
    <submittedName>
        <fullName evidence="1">Uncharacterized protein</fullName>
    </submittedName>
</protein>
<reference evidence="1" key="2">
    <citation type="journal article" date="2015" name="Fish Shellfish Immunol.">
        <title>Early steps in the European eel (Anguilla anguilla)-Vibrio vulnificus interaction in the gills: Role of the RtxA13 toxin.</title>
        <authorList>
            <person name="Callol A."/>
            <person name="Pajuelo D."/>
            <person name="Ebbesson L."/>
            <person name="Teles M."/>
            <person name="MacKenzie S."/>
            <person name="Amaro C."/>
        </authorList>
    </citation>
    <scope>NUCLEOTIDE SEQUENCE</scope>
</reference>
<sequence>MNIKYLCSWAFAE</sequence>
<dbReference type="EMBL" id="GBXM01054010">
    <property type="protein sequence ID" value="JAH54567.1"/>
    <property type="molecule type" value="Transcribed_RNA"/>
</dbReference>
<proteinExistence type="predicted"/>
<reference evidence="1" key="1">
    <citation type="submission" date="2014-11" db="EMBL/GenBank/DDBJ databases">
        <authorList>
            <person name="Amaro Gonzalez C."/>
        </authorList>
    </citation>
    <scope>NUCLEOTIDE SEQUENCE</scope>
</reference>
<organism evidence="1">
    <name type="scientific">Anguilla anguilla</name>
    <name type="common">European freshwater eel</name>
    <name type="synonym">Muraena anguilla</name>
    <dbReference type="NCBI Taxonomy" id="7936"/>
    <lineage>
        <taxon>Eukaryota</taxon>
        <taxon>Metazoa</taxon>
        <taxon>Chordata</taxon>
        <taxon>Craniata</taxon>
        <taxon>Vertebrata</taxon>
        <taxon>Euteleostomi</taxon>
        <taxon>Actinopterygii</taxon>
        <taxon>Neopterygii</taxon>
        <taxon>Teleostei</taxon>
        <taxon>Anguilliformes</taxon>
        <taxon>Anguillidae</taxon>
        <taxon>Anguilla</taxon>
    </lineage>
</organism>
<accession>A0A0E9TM68</accession>
<evidence type="ECO:0000313" key="1">
    <source>
        <dbReference type="EMBL" id="JAH54567.1"/>
    </source>
</evidence>
<dbReference type="EMBL" id="GBXM01052836">
    <property type="protein sequence ID" value="JAH55741.1"/>
    <property type="molecule type" value="Transcribed_RNA"/>
</dbReference>
<name>A0A0E9TM68_ANGAN</name>